<dbReference type="SUPFAM" id="SSF56601">
    <property type="entry name" value="beta-lactamase/transpeptidase-like"/>
    <property type="match status" value="1"/>
</dbReference>
<feature type="domain" description="Beta-lactamase-related" evidence="3">
    <location>
        <begin position="38"/>
        <end position="362"/>
    </location>
</feature>
<accession>A0A3S4GD26</accession>
<reference evidence="4 5" key="1">
    <citation type="submission" date="2018-12" db="EMBL/GenBank/DDBJ databases">
        <authorList>
            <consortium name="Pathogen Informatics"/>
        </authorList>
    </citation>
    <scope>NUCLEOTIDE SEQUENCE [LARGE SCALE GENOMIC DNA]</scope>
    <source>
        <strain evidence="4 5">NCTC9419</strain>
    </source>
</reference>
<dbReference type="STRING" id="61652.AXX16_4527"/>
<dbReference type="PANTHER" id="PTHR22935:SF95">
    <property type="entry name" value="BETA-LACTAMASE-LIKE 1-RELATED"/>
    <property type="match status" value="1"/>
</dbReference>
<dbReference type="NCBIfam" id="NF007943">
    <property type="entry name" value="PRK10662.1"/>
    <property type="match status" value="1"/>
</dbReference>
<dbReference type="Proteomes" id="UP000271603">
    <property type="component" value="Chromosome"/>
</dbReference>
<keyword evidence="4" id="KW-0121">Carboxypeptidase</keyword>
<dbReference type="AlphaFoldDB" id="A0A3S4GD26"/>
<evidence type="ECO:0000313" key="5">
    <source>
        <dbReference type="Proteomes" id="UP000271603"/>
    </source>
</evidence>
<name>A0A3S4GD26_SERRU</name>
<organism evidence="4 5">
    <name type="scientific">Serratia rubidaea</name>
    <name type="common">Serratia marinorubra</name>
    <dbReference type="NCBI Taxonomy" id="61652"/>
    <lineage>
        <taxon>Bacteria</taxon>
        <taxon>Pseudomonadati</taxon>
        <taxon>Pseudomonadota</taxon>
        <taxon>Gammaproteobacteria</taxon>
        <taxon>Enterobacterales</taxon>
        <taxon>Yersiniaceae</taxon>
        <taxon>Serratia</taxon>
    </lineage>
</organism>
<evidence type="ECO:0000313" key="4">
    <source>
        <dbReference type="EMBL" id="VEA71692.1"/>
    </source>
</evidence>
<dbReference type="Pfam" id="PF00144">
    <property type="entry name" value="Beta-lactamase"/>
    <property type="match status" value="1"/>
</dbReference>
<dbReference type="Gene3D" id="3.40.710.10">
    <property type="entry name" value="DD-peptidase/beta-lactamase superfamily"/>
    <property type="match status" value="1"/>
</dbReference>
<keyword evidence="2" id="KW-0732">Signal</keyword>
<evidence type="ECO:0000259" key="3">
    <source>
        <dbReference type="Pfam" id="PF00144"/>
    </source>
</evidence>
<protein>
    <submittedName>
        <fullName evidence="4">D-alanyl-D-alanine-carboxypeptidase/endopeptidase AmpH</fullName>
        <ecNumber evidence="4">3.4.-.-</ecNumber>
    </submittedName>
</protein>
<dbReference type="EC" id="3.4.-.-" evidence="4"/>
<keyword evidence="4" id="KW-0378">Hydrolase</keyword>
<dbReference type="InterPro" id="IPR012338">
    <property type="entry name" value="Beta-lactam/transpept-like"/>
</dbReference>
<evidence type="ECO:0000256" key="1">
    <source>
        <dbReference type="ARBA" id="ARBA00038473"/>
    </source>
</evidence>
<feature type="chain" id="PRO_5018570251" evidence="2">
    <location>
        <begin position="22"/>
        <end position="397"/>
    </location>
</feature>
<dbReference type="PANTHER" id="PTHR22935">
    <property type="entry name" value="PENICILLIN-BINDING PROTEIN"/>
    <property type="match status" value="1"/>
</dbReference>
<gene>
    <name evidence="4" type="primary">ampH</name>
    <name evidence="4" type="ORF">NCTC9419_03257</name>
</gene>
<keyword evidence="4" id="KW-0645">Protease</keyword>
<dbReference type="InterPro" id="IPR001466">
    <property type="entry name" value="Beta-lactam-related"/>
</dbReference>
<comment type="similarity">
    <text evidence="1">Belongs to the beta-lactamase family.</text>
</comment>
<dbReference type="EMBL" id="LR134155">
    <property type="protein sequence ID" value="VEA71692.1"/>
    <property type="molecule type" value="Genomic_DNA"/>
</dbReference>
<feature type="signal peptide" evidence="2">
    <location>
        <begin position="1"/>
        <end position="21"/>
    </location>
</feature>
<proteinExistence type="inferred from homology"/>
<dbReference type="GO" id="GO:0004180">
    <property type="term" value="F:carboxypeptidase activity"/>
    <property type="evidence" value="ECO:0007669"/>
    <property type="project" value="UniProtKB-KW"/>
</dbReference>
<sequence>MKTLFSAVLVTLGLGSLPLLAQAETPQLTSQIVDQYAEHIFYNSGATGMALVAIDGNQVVNRSFGDTRPGNNQRPRPDSLIRIASITKLMTSEVMVKLAAEGKLKLTDPLRKYAPSGAYVPGYNSRQPITLLNLATHTSGLPREQPGKKPPKTPVFTWPTKAQRWQWLAHAQVTVPPGVHASYSNLAYDLLADALSRAAGKPYTKLLREKITGPLGMVDTTLTPSAEQCSRLMVASVGPSACGNTVAAAGSGGIYSTPRDIQRWMQQFLDSQASPRKATAAREQTMYFQRRELVSLKGMDVPGDADALGLGWIYMAPKDGLPAIIQKTGGGGGFITYMAMSPQNNIGVFVVVTRSDLTRFTNMSDPVNRLVADLVANKADNIGSVAVFEVENGFSPA</sequence>
<dbReference type="InterPro" id="IPR051478">
    <property type="entry name" value="Beta-lactamase-like_AB/R"/>
</dbReference>
<evidence type="ECO:0000256" key="2">
    <source>
        <dbReference type="SAM" id="SignalP"/>
    </source>
</evidence>